<dbReference type="AlphaFoldDB" id="A0A2H0NHN3"/>
<proteinExistence type="predicted"/>
<evidence type="ECO:0000313" key="3">
    <source>
        <dbReference type="Proteomes" id="UP000228867"/>
    </source>
</evidence>
<evidence type="ECO:0000256" key="1">
    <source>
        <dbReference type="SAM" id="Coils"/>
    </source>
</evidence>
<dbReference type="SUPFAM" id="SSF47162">
    <property type="entry name" value="Apolipoprotein"/>
    <property type="match status" value="1"/>
</dbReference>
<sequence>MPELSKQDIKEVFTETLEPFAKAVQEDFQGLKADIQEVKQGLKADIQEVKQGLKADIQEVRIELQAVKTDVQEIKRNSSELFTKLDKFISLYEKQEQELLILGAQMRRLEERVAKLETKQ</sequence>
<dbReference type="Proteomes" id="UP000228867">
    <property type="component" value="Unassembled WGS sequence"/>
</dbReference>
<reference evidence="2 3" key="1">
    <citation type="submission" date="2017-09" db="EMBL/GenBank/DDBJ databases">
        <title>Depth-based differentiation of microbial function through sediment-hosted aquifers and enrichment of novel symbionts in the deep terrestrial subsurface.</title>
        <authorList>
            <person name="Probst A.J."/>
            <person name="Ladd B."/>
            <person name="Jarett J.K."/>
            <person name="Geller-Mcgrath D.E."/>
            <person name="Sieber C.M."/>
            <person name="Emerson J.B."/>
            <person name="Anantharaman K."/>
            <person name="Thomas B.C."/>
            <person name="Malmstrom R."/>
            <person name="Stieglmeier M."/>
            <person name="Klingl A."/>
            <person name="Woyke T."/>
            <person name="Ryan C.M."/>
            <person name="Banfield J.F."/>
        </authorList>
    </citation>
    <scope>NUCLEOTIDE SEQUENCE [LARGE SCALE GENOMIC DNA]</scope>
    <source>
        <strain evidence="2">CG11_big_fil_rev_8_21_14_0_20_38_23</strain>
    </source>
</reference>
<dbReference type="Gene3D" id="1.20.58.130">
    <property type="match status" value="1"/>
</dbReference>
<dbReference type="EMBL" id="PCWR01000002">
    <property type="protein sequence ID" value="PIR07626.1"/>
    <property type="molecule type" value="Genomic_DNA"/>
</dbReference>
<keyword evidence="1" id="KW-0175">Coiled coil</keyword>
<evidence type="ECO:0000313" key="2">
    <source>
        <dbReference type="EMBL" id="PIR07626.1"/>
    </source>
</evidence>
<gene>
    <name evidence="2" type="ORF">COV54_00060</name>
</gene>
<comment type="caution">
    <text evidence="2">The sequence shown here is derived from an EMBL/GenBank/DDBJ whole genome shotgun (WGS) entry which is preliminary data.</text>
</comment>
<feature type="coiled-coil region" evidence="1">
    <location>
        <begin position="43"/>
        <end position="119"/>
    </location>
</feature>
<accession>A0A2H0NHN3</accession>
<name>A0A2H0NHN3_9BACT</name>
<organism evidence="2 3">
    <name type="scientific">Candidatus Jorgensenbacteria bacterium CG11_big_fil_rev_8_21_14_0_20_38_23</name>
    <dbReference type="NCBI Taxonomy" id="1974594"/>
    <lineage>
        <taxon>Bacteria</taxon>
        <taxon>Candidatus Joergenseniibacteriota</taxon>
    </lineage>
</organism>
<protein>
    <submittedName>
        <fullName evidence="2">Uncharacterized protein</fullName>
    </submittedName>
</protein>